<protein>
    <submittedName>
        <fullName evidence="1">Uncharacterized protein</fullName>
    </submittedName>
</protein>
<sequence length="45" mass="5041">MTKNGVPFDVAFSMEPAMRLAACIAFGEMDGGKWNWSRMAWENGE</sequence>
<reference evidence="1" key="1">
    <citation type="journal article" date="2014" name="Int. J. Syst. Evol. Microbiol.">
        <title>Complete genome sequence of Corynebacterium casei LMG S-19264T (=DSM 44701T), isolated from a smear-ripened cheese.</title>
        <authorList>
            <consortium name="US DOE Joint Genome Institute (JGI-PGF)"/>
            <person name="Walter F."/>
            <person name="Albersmeier A."/>
            <person name="Kalinowski J."/>
            <person name="Ruckert C."/>
        </authorList>
    </citation>
    <scope>NUCLEOTIDE SEQUENCE</scope>
    <source>
        <strain evidence="1">CGMCC 1.12214</strain>
    </source>
</reference>
<dbReference type="EMBL" id="BMES01000001">
    <property type="protein sequence ID" value="GGH14874.1"/>
    <property type="molecule type" value="Genomic_DNA"/>
</dbReference>
<name>A0A917MJ26_9HYPH</name>
<keyword evidence="2" id="KW-1185">Reference proteome</keyword>
<gene>
    <name evidence="1" type="ORF">GCM10007036_14470</name>
</gene>
<dbReference type="Proteomes" id="UP000603912">
    <property type="component" value="Unassembled WGS sequence"/>
</dbReference>
<evidence type="ECO:0000313" key="1">
    <source>
        <dbReference type="EMBL" id="GGH14874.1"/>
    </source>
</evidence>
<evidence type="ECO:0000313" key="2">
    <source>
        <dbReference type="Proteomes" id="UP000603912"/>
    </source>
</evidence>
<proteinExistence type="predicted"/>
<dbReference type="AlphaFoldDB" id="A0A917MJ26"/>
<dbReference type="RefSeq" id="WP_188516981.1">
    <property type="nucleotide sequence ID" value="NZ_BMES01000001.1"/>
</dbReference>
<organism evidence="1 2">
    <name type="scientific">Alsobacter metallidurans</name>
    <dbReference type="NCBI Taxonomy" id="340221"/>
    <lineage>
        <taxon>Bacteria</taxon>
        <taxon>Pseudomonadati</taxon>
        <taxon>Pseudomonadota</taxon>
        <taxon>Alphaproteobacteria</taxon>
        <taxon>Hyphomicrobiales</taxon>
        <taxon>Alsobacteraceae</taxon>
        <taxon>Alsobacter</taxon>
    </lineage>
</organism>
<reference evidence="1" key="2">
    <citation type="submission" date="2020-09" db="EMBL/GenBank/DDBJ databases">
        <authorList>
            <person name="Sun Q."/>
            <person name="Zhou Y."/>
        </authorList>
    </citation>
    <scope>NUCLEOTIDE SEQUENCE</scope>
    <source>
        <strain evidence="1">CGMCC 1.12214</strain>
    </source>
</reference>
<comment type="caution">
    <text evidence="1">The sequence shown here is derived from an EMBL/GenBank/DDBJ whole genome shotgun (WGS) entry which is preliminary data.</text>
</comment>
<accession>A0A917MJ26</accession>